<sequence>MGRRTATTRTAALLAAMTLSLAACAESDDGGGGGGGGSAEETGPIKIGAVLDITGAGASLGVPERQALELLAGQLEEEGGIDGREVELIIEDNQSTEDGAAKAMNKLVNEDEVDIVLGASRTGPSLAMRPIAESTETPMISLAANQAIVEGSEWVFKTAQNDRVVIERMIDYMAEQGWSTIGLARDASGFGEGVAEMFDEIGAEQGISVVATEKFAPDATDFTAQMVNLRNAGADVNVIWGIPPAAGLAQRAYDQLGIETPVMQSHGIGNQVFLDTAGDAAEGMVAPLGRLVVAEQLPDDDPQKEIITTFIDDYTAEFGAGPSTFSGHAYDAWQLAVDALREEGTDPQAIRDHLESVTDFTGISGVFTMTPEDHAGLSKEALALVTVENGQWQLVPDQGD</sequence>
<evidence type="ECO:0000313" key="6">
    <source>
        <dbReference type="Proteomes" id="UP000029713"/>
    </source>
</evidence>
<keyword evidence="6" id="KW-1185">Reference proteome</keyword>
<gene>
    <name evidence="5" type="ORF">IN07_06655</name>
</gene>
<dbReference type="SUPFAM" id="SSF53822">
    <property type="entry name" value="Periplasmic binding protein-like I"/>
    <property type="match status" value="1"/>
</dbReference>
<dbReference type="EMBL" id="JPMX01000021">
    <property type="protein sequence ID" value="KGH47564.1"/>
    <property type="molecule type" value="Genomic_DNA"/>
</dbReference>
<dbReference type="InterPro" id="IPR028082">
    <property type="entry name" value="Peripla_BP_I"/>
</dbReference>
<name>A0A098YAP4_9ACTN</name>
<evidence type="ECO:0000256" key="2">
    <source>
        <dbReference type="ARBA" id="ARBA00022729"/>
    </source>
</evidence>
<dbReference type="PANTHER" id="PTHR30483">
    <property type="entry name" value="LEUCINE-SPECIFIC-BINDING PROTEIN"/>
    <property type="match status" value="1"/>
</dbReference>
<protein>
    <recommendedName>
        <fullName evidence="4">Leucine-binding protein domain-containing protein</fullName>
    </recommendedName>
</protein>
<dbReference type="CDD" id="cd06333">
    <property type="entry name" value="PBP1_ABC_RPA1789-like"/>
    <property type="match status" value="1"/>
</dbReference>
<dbReference type="AlphaFoldDB" id="A0A098YAP4"/>
<dbReference type="Pfam" id="PF13458">
    <property type="entry name" value="Peripla_BP_6"/>
    <property type="match status" value="1"/>
</dbReference>
<evidence type="ECO:0000256" key="1">
    <source>
        <dbReference type="ARBA" id="ARBA00010062"/>
    </source>
</evidence>
<dbReference type="STRING" id="1522368.IN07_06655"/>
<proteinExistence type="inferred from homology"/>
<dbReference type="PROSITE" id="PS51257">
    <property type="entry name" value="PROKAR_LIPOPROTEIN"/>
    <property type="match status" value="1"/>
</dbReference>
<accession>A0A098YAP4</accession>
<dbReference type="RefSeq" id="WP_036334492.1">
    <property type="nucleotide sequence ID" value="NZ_JPMX01000021.1"/>
</dbReference>
<dbReference type="InterPro" id="IPR028081">
    <property type="entry name" value="Leu-bd"/>
</dbReference>
<dbReference type="Gene3D" id="3.40.50.2300">
    <property type="match status" value="2"/>
</dbReference>
<dbReference type="PANTHER" id="PTHR30483:SF38">
    <property type="entry name" value="BLR7848 PROTEIN"/>
    <property type="match status" value="1"/>
</dbReference>
<reference evidence="5 6" key="1">
    <citation type="submission" date="2014-07" db="EMBL/GenBank/DDBJ databases">
        <title>Biosystematic studies on Modestobacter strains isolated from extreme hyper-arid desert soil and from historic building.</title>
        <authorList>
            <person name="Bukarasam K."/>
            <person name="Bull A."/>
            <person name="Girard G."/>
            <person name="van Wezel G."/>
            <person name="Goodfellow M."/>
        </authorList>
    </citation>
    <scope>NUCLEOTIDE SEQUENCE [LARGE SCALE GENOMIC DNA]</scope>
    <source>
        <strain evidence="5 6">KNN45-2b</strain>
    </source>
</reference>
<comment type="caution">
    <text evidence="5">The sequence shown here is derived from an EMBL/GenBank/DDBJ whole genome shotgun (WGS) entry which is preliminary data.</text>
</comment>
<dbReference type="InterPro" id="IPR051010">
    <property type="entry name" value="BCAA_transport"/>
</dbReference>
<dbReference type="Proteomes" id="UP000029713">
    <property type="component" value="Unassembled WGS sequence"/>
</dbReference>
<feature type="chain" id="PRO_5039054483" description="Leucine-binding protein domain-containing protein" evidence="3">
    <location>
        <begin position="26"/>
        <end position="400"/>
    </location>
</feature>
<comment type="similarity">
    <text evidence="1">Belongs to the leucine-binding protein family.</text>
</comment>
<evidence type="ECO:0000256" key="3">
    <source>
        <dbReference type="SAM" id="SignalP"/>
    </source>
</evidence>
<feature type="signal peptide" evidence="3">
    <location>
        <begin position="1"/>
        <end position="25"/>
    </location>
</feature>
<feature type="domain" description="Leucine-binding protein" evidence="4">
    <location>
        <begin position="44"/>
        <end position="390"/>
    </location>
</feature>
<keyword evidence="2 3" id="KW-0732">Signal</keyword>
<organism evidence="5 6">
    <name type="scientific">Modestobacter caceresii</name>
    <dbReference type="NCBI Taxonomy" id="1522368"/>
    <lineage>
        <taxon>Bacteria</taxon>
        <taxon>Bacillati</taxon>
        <taxon>Actinomycetota</taxon>
        <taxon>Actinomycetes</taxon>
        <taxon>Geodermatophilales</taxon>
        <taxon>Geodermatophilaceae</taxon>
        <taxon>Modestobacter</taxon>
    </lineage>
</organism>
<evidence type="ECO:0000259" key="4">
    <source>
        <dbReference type="Pfam" id="PF13458"/>
    </source>
</evidence>
<evidence type="ECO:0000313" key="5">
    <source>
        <dbReference type="EMBL" id="KGH47564.1"/>
    </source>
</evidence>